<dbReference type="Pfam" id="PF00561">
    <property type="entry name" value="Abhydrolase_1"/>
    <property type="match status" value="1"/>
</dbReference>
<dbReference type="InterPro" id="IPR050266">
    <property type="entry name" value="AB_hydrolase_sf"/>
</dbReference>
<feature type="domain" description="AB hydrolase-1" evidence="1">
    <location>
        <begin position="31"/>
        <end position="286"/>
    </location>
</feature>
<keyword evidence="3" id="KW-1185">Reference proteome</keyword>
<name>A0A2P6NF61_9EUKA</name>
<dbReference type="InterPro" id="IPR029058">
    <property type="entry name" value="AB_hydrolase_fold"/>
</dbReference>
<proteinExistence type="predicted"/>
<dbReference type="InterPro" id="IPR000073">
    <property type="entry name" value="AB_hydrolase_1"/>
</dbReference>
<reference evidence="2 3" key="1">
    <citation type="journal article" date="2018" name="Genome Biol. Evol.">
        <title>Multiple Roots of Fruiting Body Formation in Amoebozoa.</title>
        <authorList>
            <person name="Hillmann F."/>
            <person name="Forbes G."/>
            <person name="Novohradska S."/>
            <person name="Ferling I."/>
            <person name="Riege K."/>
            <person name="Groth M."/>
            <person name="Westermann M."/>
            <person name="Marz M."/>
            <person name="Spaller T."/>
            <person name="Winckler T."/>
            <person name="Schaap P."/>
            <person name="Glockner G."/>
        </authorList>
    </citation>
    <scope>NUCLEOTIDE SEQUENCE [LARGE SCALE GENOMIC DNA]</scope>
    <source>
        <strain evidence="2 3">Jena</strain>
    </source>
</reference>
<dbReference type="Gene3D" id="3.40.50.1820">
    <property type="entry name" value="alpha/beta hydrolase"/>
    <property type="match status" value="1"/>
</dbReference>
<dbReference type="OrthoDB" id="8119704at2759"/>
<sequence length="313" mass="34984">MANPKTQFYQLKDGTRLAYQIYGSEISNEVPLVMVTGLSAVKELWAELPLKLSHNRPVLVLDNRGVGESSLSVDAESTKEYGITILNMAKDVIALVESLGWRHIDLLGWSMGGMIAQMVVIELVKRRNDVRSLLRVRKLILCATTPKNIPSGIVPVLKDMFEMKASPKPEEKMVQRQKMIKLLTKLIQLNFSKKFLEQHPDVVAAVGAEQARYRVPIRVLQEQSRAVGQFDVTSELHLLSNVPTLLIHGSEDYVLGIEGTKLISKGVPHAEVAQLSSSDYGHWFFAEVDVVPAIDNFLNKKVTIHDVHTKSKL</sequence>
<gene>
    <name evidence="2" type="ORF">PROFUN_04876</name>
</gene>
<organism evidence="2 3">
    <name type="scientific">Planoprotostelium fungivorum</name>
    <dbReference type="NCBI Taxonomy" id="1890364"/>
    <lineage>
        <taxon>Eukaryota</taxon>
        <taxon>Amoebozoa</taxon>
        <taxon>Evosea</taxon>
        <taxon>Variosea</taxon>
        <taxon>Cavosteliida</taxon>
        <taxon>Cavosteliaceae</taxon>
        <taxon>Planoprotostelium</taxon>
    </lineage>
</organism>
<protein>
    <recommendedName>
        <fullName evidence="1">AB hydrolase-1 domain-containing protein</fullName>
    </recommendedName>
</protein>
<accession>A0A2P6NF61</accession>
<evidence type="ECO:0000313" key="3">
    <source>
        <dbReference type="Proteomes" id="UP000241769"/>
    </source>
</evidence>
<dbReference type="EMBL" id="MDYQ01000100">
    <property type="protein sequence ID" value="PRP82571.1"/>
    <property type="molecule type" value="Genomic_DNA"/>
</dbReference>
<dbReference type="GO" id="GO:0047372">
    <property type="term" value="F:monoacylglycerol lipase activity"/>
    <property type="evidence" value="ECO:0007669"/>
    <property type="project" value="TreeGrafter"/>
</dbReference>
<dbReference type="STRING" id="1890364.A0A2P6NF61"/>
<comment type="caution">
    <text evidence="2">The sequence shown here is derived from an EMBL/GenBank/DDBJ whole genome shotgun (WGS) entry which is preliminary data.</text>
</comment>
<dbReference type="PANTHER" id="PTHR43798">
    <property type="entry name" value="MONOACYLGLYCEROL LIPASE"/>
    <property type="match status" value="1"/>
</dbReference>
<dbReference type="PANTHER" id="PTHR43798:SF5">
    <property type="entry name" value="MONOACYLGLYCEROL LIPASE ABHD6"/>
    <property type="match status" value="1"/>
</dbReference>
<dbReference type="Proteomes" id="UP000241769">
    <property type="component" value="Unassembled WGS sequence"/>
</dbReference>
<evidence type="ECO:0000259" key="1">
    <source>
        <dbReference type="Pfam" id="PF00561"/>
    </source>
</evidence>
<evidence type="ECO:0000313" key="2">
    <source>
        <dbReference type="EMBL" id="PRP82571.1"/>
    </source>
</evidence>
<dbReference type="AlphaFoldDB" id="A0A2P6NF61"/>
<dbReference type="InParanoid" id="A0A2P6NF61"/>
<dbReference type="GO" id="GO:0016020">
    <property type="term" value="C:membrane"/>
    <property type="evidence" value="ECO:0007669"/>
    <property type="project" value="TreeGrafter"/>
</dbReference>
<dbReference type="GO" id="GO:0046464">
    <property type="term" value="P:acylglycerol catabolic process"/>
    <property type="evidence" value="ECO:0007669"/>
    <property type="project" value="TreeGrafter"/>
</dbReference>
<dbReference type="SUPFAM" id="SSF53474">
    <property type="entry name" value="alpha/beta-Hydrolases"/>
    <property type="match status" value="1"/>
</dbReference>